<sequence length="141" mass="16743">MSEEKKDEGLQEEGLTLDKKTIEVLVAHIIPTSKYFEARFDHMQYQIDSINSNLKEFRNDVDRRFQELRGEMDDRFKQVDRRFEQVDKRFEQMIVSIDRLSEKLDQRDERQRNFTLRLFTIAISISIIGVLGAFLKALGII</sequence>
<protein>
    <recommendedName>
        <fullName evidence="3">t-SNARE coiled-coil homology domain-containing protein</fullName>
    </recommendedName>
</protein>
<name>A0A445MXA2_9BACT</name>
<accession>A0A445MXA2</accession>
<reference evidence="2" key="1">
    <citation type="submission" date="2018-01" db="EMBL/GenBank/DDBJ databases">
        <authorList>
            <person name="Regsiter A."/>
            <person name="William W."/>
        </authorList>
    </citation>
    <scope>NUCLEOTIDE SEQUENCE</scope>
    <source>
        <strain evidence="2">TRIP AH-1</strain>
    </source>
</reference>
<dbReference type="Gene3D" id="3.90.20.10">
    <property type="match status" value="1"/>
</dbReference>
<proteinExistence type="predicted"/>
<gene>
    <name evidence="2" type="ORF">PITCH_A2030183</name>
</gene>
<feature type="transmembrane region" description="Helical" evidence="1">
    <location>
        <begin position="114"/>
        <end position="135"/>
    </location>
</feature>
<keyword evidence="1" id="KW-0812">Transmembrane</keyword>
<keyword evidence="1" id="KW-0472">Membrane</keyword>
<keyword evidence="1" id="KW-1133">Transmembrane helix</keyword>
<evidence type="ECO:0008006" key="3">
    <source>
        <dbReference type="Google" id="ProtNLM"/>
    </source>
</evidence>
<organism evidence="2">
    <name type="scientific">uncultured Desulfobacterium sp</name>
    <dbReference type="NCBI Taxonomy" id="201089"/>
    <lineage>
        <taxon>Bacteria</taxon>
        <taxon>Pseudomonadati</taxon>
        <taxon>Thermodesulfobacteriota</taxon>
        <taxon>Desulfobacteria</taxon>
        <taxon>Desulfobacterales</taxon>
        <taxon>Desulfobacteriaceae</taxon>
        <taxon>Desulfobacterium</taxon>
        <taxon>environmental samples</taxon>
    </lineage>
</organism>
<dbReference type="AlphaFoldDB" id="A0A445MXA2"/>
<evidence type="ECO:0000256" key="1">
    <source>
        <dbReference type="SAM" id="Phobius"/>
    </source>
</evidence>
<evidence type="ECO:0000313" key="2">
    <source>
        <dbReference type="EMBL" id="SPD74039.1"/>
    </source>
</evidence>
<dbReference type="EMBL" id="OJIN01000117">
    <property type="protein sequence ID" value="SPD74039.1"/>
    <property type="molecule type" value="Genomic_DNA"/>
</dbReference>